<protein>
    <submittedName>
        <fullName evidence="2">Sugar phosphate isomerase/epimerase</fullName>
    </submittedName>
</protein>
<accession>A0A5C4S057</accession>
<feature type="domain" description="Xylose isomerase-like TIM barrel" evidence="1">
    <location>
        <begin position="36"/>
        <end position="236"/>
    </location>
</feature>
<dbReference type="Gene3D" id="3.20.20.150">
    <property type="entry name" value="Divalent-metal-dependent TIM barrel enzymes"/>
    <property type="match status" value="1"/>
</dbReference>
<reference evidence="2 3" key="1">
    <citation type="submission" date="2019-05" db="EMBL/GenBank/DDBJ databases">
        <title>Draft Whole-Genome sequence of the green sulfur bacterium Prosthecochloris vibrioformis DSM 260.</title>
        <authorList>
            <person name="Meyer T.E."/>
            <person name="Kyndt J.A."/>
        </authorList>
    </citation>
    <scope>NUCLEOTIDE SEQUENCE [LARGE SCALE GENOMIC DNA]</scope>
    <source>
        <strain evidence="2 3">DSM 260</strain>
    </source>
</reference>
<dbReference type="GO" id="GO:0016853">
    <property type="term" value="F:isomerase activity"/>
    <property type="evidence" value="ECO:0007669"/>
    <property type="project" value="UniProtKB-KW"/>
</dbReference>
<dbReference type="AlphaFoldDB" id="A0A5C4S057"/>
<comment type="caution">
    <text evidence="2">The sequence shown here is derived from an EMBL/GenBank/DDBJ whole genome shotgun (WGS) entry which is preliminary data.</text>
</comment>
<organism evidence="2 3">
    <name type="scientific">Prosthecochloris vibrioformis</name>
    <name type="common">Chlorobium vibrioforme</name>
    <dbReference type="NCBI Taxonomy" id="1098"/>
    <lineage>
        <taxon>Bacteria</taxon>
        <taxon>Pseudomonadati</taxon>
        <taxon>Chlorobiota</taxon>
        <taxon>Chlorobiia</taxon>
        <taxon>Chlorobiales</taxon>
        <taxon>Chlorobiaceae</taxon>
        <taxon>Prosthecochloris</taxon>
    </lineage>
</organism>
<dbReference type="RefSeq" id="WP_139626420.1">
    <property type="nucleotide sequence ID" value="NZ_VDCI01000003.1"/>
</dbReference>
<keyword evidence="3" id="KW-1185">Reference proteome</keyword>
<name>A0A5C4S057_PROVB</name>
<proteinExistence type="predicted"/>
<dbReference type="Pfam" id="PF01261">
    <property type="entry name" value="AP_endonuc_2"/>
    <property type="match status" value="1"/>
</dbReference>
<sequence length="267" mass="31189">MSKECKGRFPFRLGTTSYIIPDEILPNINYLKEKVDDVELVLFESDEMSNLPSKADIAELRAVGGDHDLTYSVHLPLDVYLAHEDERVRRRSVEKCVRVVELTRELNPSAYVMHVEAGEGVDINAFSDRERQVLRERLLSSFDLLYEYGLAAPEEFAVETLNYPYEIIWPVVRQFGMSVTLDIGHLELYGFPVREHLDRYLEHARVMHMHGIKKGKDHNSLAWMRQETLELVLGALEQKPDRERVFTMEIFTERHLRESFEVMQSYL</sequence>
<evidence type="ECO:0000259" key="1">
    <source>
        <dbReference type="Pfam" id="PF01261"/>
    </source>
</evidence>
<evidence type="ECO:0000313" key="2">
    <source>
        <dbReference type="EMBL" id="TNJ36903.1"/>
    </source>
</evidence>
<dbReference type="NCBIfam" id="NF041277">
    <property type="entry name" value="coba_remo_CbiR"/>
    <property type="match status" value="1"/>
</dbReference>
<evidence type="ECO:0000313" key="3">
    <source>
        <dbReference type="Proteomes" id="UP000309544"/>
    </source>
</evidence>
<dbReference type="Proteomes" id="UP000309544">
    <property type="component" value="Unassembled WGS sequence"/>
</dbReference>
<dbReference type="EMBL" id="VDCI01000003">
    <property type="protein sequence ID" value="TNJ36903.1"/>
    <property type="molecule type" value="Genomic_DNA"/>
</dbReference>
<dbReference type="InterPro" id="IPR013022">
    <property type="entry name" value="Xyl_isomerase-like_TIM-brl"/>
</dbReference>
<dbReference type="InterPro" id="IPR036237">
    <property type="entry name" value="Xyl_isomerase-like_sf"/>
</dbReference>
<keyword evidence="2" id="KW-0413">Isomerase</keyword>
<dbReference type="SUPFAM" id="SSF51658">
    <property type="entry name" value="Xylose isomerase-like"/>
    <property type="match status" value="1"/>
</dbReference>
<gene>
    <name evidence="2" type="ORF">FGF68_04835</name>
</gene>